<comment type="similarity">
    <text evidence="1">Belongs to the LysR transcriptional regulatory family.</text>
</comment>
<dbReference type="RefSeq" id="WP_141132396.1">
    <property type="nucleotide sequence ID" value="NZ_CAMFLQ010000032.1"/>
</dbReference>
<keyword evidence="3" id="KW-0805">Transcription regulation</keyword>
<keyword evidence="5" id="KW-0804">Transcription</keyword>
<dbReference type="InterPro" id="IPR000847">
    <property type="entry name" value="LysR_HTH_N"/>
</dbReference>
<dbReference type="Pfam" id="PF00126">
    <property type="entry name" value="HTH_1"/>
    <property type="match status" value="1"/>
</dbReference>
<proteinExistence type="inferred from homology"/>
<dbReference type="CDD" id="cd08479">
    <property type="entry name" value="PBP2_CrgA_like_9"/>
    <property type="match status" value="1"/>
</dbReference>
<dbReference type="SUPFAM" id="SSF46785">
    <property type="entry name" value="Winged helix' DNA-binding domain"/>
    <property type="match status" value="1"/>
</dbReference>
<organism evidence="7 8">
    <name type="scientific">Serratia fonticola</name>
    <dbReference type="NCBI Taxonomy" id="47917"/>
    <lineage>
        <taxon>Bacteria</taxon>
        <taxon>Pseudomonadati</taxon>
        <taxon>Pseudomonadota</taxon>
        <taxon>Gammaproteobacteria</taxon>
        <taxon>Enterobacterales</taxon>
        <taxon>Yersiniaceae</taxon>
        <taxon>Serratia</taxon>
    </lineage>
</organism>
<evidence type="ECO:0000313" key="8">
    <source>
        <dbReference type="Proteomes" id="UP000270487"/>
    </source>
</evidence>
<dbReference type="PANTHER" id="PTHR30537:SF5">
    <property type="entry name" value="HTH-TYPE TRANSCRIPTIONAL ACTIVATOR TTDR-RELATED"/>
    <property type="match status" value="1"/>
</dbReference>
<dbReference type="GO" id="GO:0006351">
    <property type="term" value="P:DNA-templated transcription"/>
    <property type="evidence" value="ECO:0007669"/>
    <property type="project" value="TreeGrafter"/>
</dbReference>
<dbReference type="InterPro" id="IPR036388">
    <property type="entry name" value="WH-like_DNA-bd_sf"/>
</dbReference>
<sequence>MSLIHYPQPKDLQVLIAVVNTGSFSAAAEILGQTPAFVTKRIQQMEALLGVKLLNRSSRGMALTESGQTAYAHSLEIMDRLQKMVDEVTHIKEQPVGMIRIGSSFGFGRAYIAPAIMEIMEIYPQLQINFELFDRQIDLNRDNVDLDIRINDDIPDNYIAKLLAKNQRILCASPAYLKQRGMPETLADLQHHDCLVTKERDQTIGVWELENQQGKKSVKISGHLSSNSGEIVLHWALNGKGIMLRSEWDVSPFLRDGVLVRVLPDYAQSANIWAVYQMPLYSSTKLKVCVEFLSQYCRNMGN</sequence>
<evidence type="ECO:0000259" key="6">
    <source>
        <dbReference type="PROSITE" id="PS50931"/>
    </source>
</evidence>
<dbReference type="PROSITE" id="PS50931">
    <property type="entry name" value="HTH_LYSR"/>
    <property type="match status" value="1"/>
</dbReference>
<protein>
    <submittedName>
        <fullName evidence="7">D-malate degradation protein R</fullName>
    </submittedName>
</protein>
<dbReference type="GO" id="GO:0003700">
    <property type="term" value="F:DNA-binding transcription factor activity"/>
    <property type="evidence" value="ECO:0007669"/>
    <property type="project" value="InterPro"/>
</dbReference>
<reference evidence="7 8" key="1">
    <citation type="submission" date="2018-12" db="EMBL/GenBank/DDBJ databases">
        <authorList>
            <consortium name="Pathogen Informatics"/>
        </authorList>
    </citation>
    <scope>NUCLEOTIDE SEQUENCE [LARGE SCALE GENOMIC DNA]</scope>
    <source>
        <strain evidence="7 8">NCTC13193</strain>
    </source>
</reference>
<name>A0A448SV48_SERFO</name>
<dbReference type="Gene3D" id="1.10.10.10">
    <property type="entry name" value="Winged helix-like DNA-binding domain superfamily/Winged helix DNA-binding domain"/>
    <property type="match status" value="1"/>
</dbReference>
<dbReference type="InterPro" id="IPR058163">
    <property type="entry name" value="LysR-type_TF_proteobact-type"/>
</dbReference>
<dbReference type="SUPFAM" id="SSF53850">
    <property type="entry name" value="Periplasmic binding protein-like II"/>
    <property type="match status" value="1"/>
</dbReference>
<dbReference type="FunFam" id="3.40.190.290:FF:000001">
    <property type="entry name" value="Transcriptional regulator, LysR family"/>
    <property type="match status" value="1"/>
</dbReference>
<evidence type="ECO:0000313" key="7">
    <source>
        <dbReference type="EMBL" id="VEI71610.1"/>
    </source>
</evidence>
<keyword evidence="2" id="KW-0678">Repressor</keyword>
<gene>
    <name evidence="7" type="primary">dmlR_13</name>
    <name evidence="7" type="ORF">NCTC13193_03399</name>
</gene>
<evidence type="ECO:0000256" key="3">
    <source>
        <dbReference type="ARBA" id="ARBA00023015"/>
    </source>
</evidence>
<dbReference type="InterPro" id="IPR005119">
    <property type="entry name" value="LysR_subst-bd"/>
</dbReference>
<dbReference type="InterPro" id="IPR036390">
    <property type="entry name" value="WH_DNA-bd_sf"/>
</dbReference>
<evidence type="ECO:0000256" key="4">
    <source>
        <dbReference type="ARBA" id="ARBA00023125"/>
    </source>
</evidence>
<dbReference type="FunFam" id="1.10.10.10:FF:000001">
    <property type="entry name" value="LysR family transcriptional regulator"/>
    <property type="match status" value="1"/>
</dbReference>
<accession>A0A448SV48</accession>
<dbReference type="GO" id="GO:0043565">
    <property type="term" value="F:sequence-specific DNA binding"/>
    <property type="evidence" value="ECO:0007669"/>
    <property type="project" value="TreeGrafter"/>
</dbReference>
<dbReference type="PANTHER" id="PTHR30537">
    <property type="entry name" value="HTH-TYPE TRANSCRIPTIONAL REGULATOR"/>
    <property type="match status" value="1"/>
</dbReference>
<keyword evidence="4" id="KW-0238">DNA-binding</keyword>
<evidence type="ECO:0000256" key="2">
    <source>
        <dbReference type="ARBA" id="ARBA00022491"/>
    </source>
</evidence>
<dbReference type="Proteomes" id="UP000270487">
    <property type="component" value="Chromosome"/>
</dbReference>
<dbReference type="NCBIfam" id="NF007315">
    <property type="entry name" value="PRK09801.1"/>
    <property type="match status" value="1"/>
</dbReference>
<evidence type="ECO:0000256" key="1">
    <source>
        <dbReference type="ARBA" id="ARBA00009437"/>
    </source>
</evidence>
<feature type="domain" description="HTH lysR-type" evidence="6">
    <location>
        <begin position="7"/>
        <end position="64"/>
    </location>
</feature>
<dbReference type="Pfam" id="PF03466">
    <property type="entry name" value="LysR_substrate"/>
    <property type="match status" value="1"/>
</dbReference>
<evidence type="ECO:0000256" key="5">
    <source>
        <dbReference type="ARBA" id="ARBA00023163"/>
    </source>
</evidence>
<dbReference type="Gene3D" id="3.40.190.290">
    <property type="match status" value="1"/>
</dbReference>
<dbReference type="AlphaFoldDB" id="A0A448SV48"/>
<dbReference type="EMBL" id="LR134492">
    <property type="protein sequence ID" value="VEI71610.1"/>
    <property type="molecule type" value="Genomic_DNA"/>
</dbReference>